<name>A0ABY0A9B1_9BURK</name>
<dbReference type="Pfam" id="PF00534">
    <property type="entry name" value="Glycos_transf_1"/>
    <property type="match status" value="1"/>
</dbReference>
<dbReference type="PANTHER" id="PTHR12526">
    <property type="entry name" value="GLYCOSYLTRANSFERASE"/>
    <property type="match status" value="1"/>
</dbReference>
<reference evidence="2 3" key="1">
    <citation type="submission" date="2018-12" db="EMBL/GenBank/DDBJ databases">
        <title>The genome sequences of strain 502.</title>
        <authorList>
            <person name="Gao J."/>
            <person name="Sun J."/>
        </authorList>
    </citation>
    <scope>NUCLEOTIDE SEQUENCE [LARGE SCALE GENOMIC DNA]</scope>
    <source>
        <strain evidence="2 3">502</strain>
    </source>
</reference>
<gene>
    <name evidence="2" type="ORF">EJO66_08245</name>
</gene>
<feature type="domain" description="Glycosyl transferase family 1" evidence="1">
    <location>
        <begin position="256"/>
        <end position="408"/>
    </location>
</feature>
<comment type="caution">
    <text evidence="2">The sequence shown here is derived from an EMBL/GenBank/DDBJ whole genome shotgun (WGS) entry which is preliminary data.</text>
</comment>
<dbReference type="PANTHER" id="PTHR12526:SF630">
    <property type="entry name" value="GLYCOSYLTRANSFERASE"/>
    <property type="match status" value="1"/>
</dbReference>
<proteinExistence type="predicted"/>
<protein>
    <submittedName>
        <fullName evidence="2">Glycosyltransferase</fullName>
    </submittedName>
</protein>
<dbReference type="EMBL" id="RXFQ01000004">
    <property type="protein sequence ID" value="RSZ40121.1"/>
    <property type="molecule type" value="Genomic_DNA"/>
</dbReference>
<organism evidence="2 3">
    <name type="scientific">Variovorax beijingensis</name>
    <dbReference type="NCBI Taxonomy" id="2496117"/>
    <lineage>
        <taxon>Bacteria</taxon>
        <taxon>Pseudomonadati</taxon>
        <taxon>Pseudomonadota</taxon>
        <taxon>Betaproteobacteria</taxon>
        <taxon>Burkholderiales</taxon>
        <taxon>Comamonadaceae</taxon>
        <taxon>Variovorax</taxon>
    </lineage>
</organism>
<evidence type="ECO:0000313" key="3">
    <source>
        <dbReference type="Proteomes" id="UP000271137"/>
    </source>
</evidence>
<evidence type="ECO:0000259" key="1">
    <source>
        <dbReference type="Pfam" id="PF00534"/>
    </source>
</evidence>
<dbReference type="InterPro" id="IPR001296">
    <property type="entry name" value="Glyco_trans_1"/>
</dbReference>
<sequence length="432" mass="49009">MLQGNVIWVSACGMPSRQRYRVPRAWGSELMQELKQRILITGTFRFPEGDAAAARVLGIGKALRQGGYDVHFAGWEEDGRPEDKCGEGEFSYQGFSYSPQNQFRLRKLNPFSRLLKYLTMGAGAVRWLRRYSRVKRFDAVISYHGGVVYLLLLKFFCWRKKIKLIVDCTEWYDADSLPGGKWGVAAIDHELRMRVLNPWIGQIISIGRFLQEFYAVRDCRVFLLPPMVDLAESKWAAKKKIMAPGLRLVYAGIPGKKDTLHSVLLSLDVLHKEGHQVSLDLIGPTETEILSCVNNDIELLRRLRNRLNFHGRIAQSRVPALLQQADFSILFRPQRRSSNAGFSTKLVESLAAGVPVIANATGDIPAYIENGKEGILVDDETCDSIITGLRYALTLDKNRLSEMREAAQQCARRNFHYENYCDNLRGFVEGCQ</sequence>
<dbReference type="Gene3D" id="3.40.50.2000">
    <property type="entry name" value="Glycogen Phosphorylase B"/>
    <property type="match status" value="2"/>
</dbReference>
<keyword evidence="3" id="KW-1185">Reference proteome</keyword>
<accession>A0ABY0A9B1</accession>
<dbReference type="Proteomes" id="UP000271137">
    <property type="component" value="Unassembled WGS sequence"/>
</dbReference>
<dbReference type="SUPFAM" id="SSF53756">
    <property type="entry name" value="UDP-Glycosyltransferase/glycogen phosphorylase"/>
    <property type="match status" value="1"/>
</dbReference>
<evidence type="ECO:0000313" key="2">
    <source>
        <dbReference type="EMBL" id="RSZ40121.1"/>
    </source>
</evidence>